<dbReference type="RefSeq" id="XP_033397886.1">
    <property type="nucleotide sequence ID" value="XM_033540468.1"/>
</dbReference>
<evidence type="ECO:0000256" key="1">
    <source>
        <dbReference type="SAM" id="MobiDB-lite"/>
    </source>
</evidence>
<dbReference type="Proteomes" id="UP000799438">
    <property type="component" value="Unassembled WGS sequence"/>
</dbReference>
<evidence type="ECO:0000313" key="3">
    <source>
        <dbReference type="Proteomes" id="UP000799438"/>
    </source>
</evidence>
<sequence>MAESSASIIHVVAWGTRLSLNLYDFAIANPASTREANTLAKSVSLFALMLKQVGTSLKEDTTIPSGEAFETVQDIVLQANDVFAAIQAAVPDKSKRDGVRFENGHDGVKERGWSDVVHDRLRYMLPYVRSLNSTLAVMLQAFYTVRVIAWSRSRQDRLPPTAADAVANERAQLEVLIIEQQLLLLDVFDAFSTYQQTREEEGVAHQQDSTPPPSKLSKYRDESIGEPQARRPLAETSSLVRRASVNFSNVILARWTQLKALERRLSLTDSEEDKPKPAERRRSYQPTVESVASDSMPPTARNSPELVKSPNPQRPPSARTTLPAPIPTSGVIRSTGPFSPKTGAFSPSAGPYSPSTGPFSPGPSYSASPASTAYFPGSPRRAAAATTGFKAPPPRSASFHGTFPPRPPPAPDTTTTTKVEEETADGLDIPWRLWLQSNRWDFVDDKVVSTNAAVPPEQAFTDRAAWTEIMQKWVRREALEEARYSFNQVQKEVSEGGRTRFETCFCIGRPLTYVSGGGYTAHTKPK</sequence>
<feature type="region of interest" description="Disordered" evidence="1">
    <location>
        <begin position="198"/>
        <end position="235"/>
    </location>
</feature>
<gene>
    <name evidence="2" type="ORF">K452DRAFT_287392</name>
</gene>
<accession>A0A6A6BFZ5</accession>
<dbReference type="GeneID" id="54297964"/>
<protein>
    <recommendedName>
        <fullName evidence="4">Fungal N-terminal domain-containing protein</fullName>
    </recommendedName>
</protein>
<dbReference type="OrthoDB" id="5431013at2759"/>
<evidence type="ECO:0008006" key="4">
    <source>
        <dbReference type="Google" id="ProtNLM"/>
    </source>
</evidence>
<keyword evidence="3" id="KW-1185">Reference proteome</keyword>
<reference evidence="2" key="1">
    <citation type="journal article" date="2020" name="Stud. Mycol.">
        <title>101 Dothideomycetes genomes: a test case for predicting lifestyles and emergence of pathogens.</title>
        <authorList>
            <person name="Haridas S."/>
            <person name="Albert R."/>
            <person name="Binder M."/>
            <person name="Bloem J."/>
            <person name="Labutti K."/>
            <person name="Salamov A."/>
            <person name="Andreopoulos B."/>
            <person name="Baker S."/>
            <person name="Barry K."/>
            <person name="Bills G."/>
            <person name="Bluhm B."/>
            <person name="Cannon C."/>
            <person name="Castanera R."/>
            <person name="Culley D."/>
            <person name="Daum C."/>
            <person name="Ezra D."/>
            <person name="Gonzalez J."/>
            <person name="Henrissat B."/>
            <person name="Kuo A."/>
            <person name="Liang C."/>
            <person name="Lipzen A."/>
            <person name="Lutzoni F."/>
            <person name="Magnuson J."/>
            <person name="Mondo S."/>
            <person name="Nolan M."/>
            <person name="Ohm R."/>
            <person name="Pangilinan J."/>
            <person name="Park H.-J."/>
            <person name="Ramirez L."/>
            <person name="Alfaro M."/>
            <person name="Sun H."/>
            <person name="Tritt A."/>
            <person name="Yoshinaga Y."/>
            <person name="Zwiers L.-H."/>
            <person name="Turgeon B."/>
            <person name="Goodwin S."/>
            <person name="Spatafora J."/>
            <person name="Crous P."/>
            <person name="Grigoriev I."/>
        </authorList>
    </citation>
    <scope>NUCLEOTIDE SEQUENCE</scope>
    <source>
        <strain evidence="2">CBS 121167</strain>
    </source>
</reference>
<feature type="region of interest" description="Disordered" evidence="1">
    <location>
        <begin position="267"/>
        <end position="417"/>
    </location>
</feature>
<dbReference type="EMBL" id="ML995485">
    <property type="protein sequence ID" value="KAF2142174.1"/>
    <property type="molecule type" value="Genomic_DNA"/>
</dbReference>
<feature type="compositionally biased region" description="Basic and acidic residues" evidence="1">
    <location>
        <begin position="218"/>
        <end position="233"/>
    </location>
</feature>
<feature type="compositionally biased region" description="Low complexity" evidence="1">
    <location>
        <begin position="350"/>
        <end position="376"/>
    </location>
</feature>
<feature type="compositionally biased region" description="Polar residues" evidence="1">
    <location>
        <begin position="284"/>
        <end position="293"/>
    </location>
</feature>
<proteinExistence type="predicted"/>
<dbReference type="AlphaFoldDB" id="A0A6A6BFZ5"/>
<feature type="compositionally biased region" description="Basic and acidic residues" evidence="1">
    <location>
        <begin position="273"/>
        <end position="282"/>
    </location>
</feature>
<name>A0A6A6BFZ5_9PEZI</name>
<evidence type="ECO:0000313" key="2">
    <source>
        <dbReference type="EMBL" id="KAF2142174.1"/>
    </source>
</evidence>
<organism evidence="2 3">
    <name type="scientific">Aplosporella prunicola CBS 121167</name>
    <dbReference type="NCBI Taxonomy" id="1176127"/>
    <lineage>
        <taxon>Eukaryota</taxon>
        <taxon>Fungi</taxon>
        <taxon>Dikarya</taxon>
        <taxon>Ascomycota</taxon>
        <taxon>Pezizomycotina</taxon>
        <taxon>Dothideomycetes</taxon>
        <taxon>Dothideomycetes incertae sedis</taxon>
        <taxon>Botryosphaeriales</taxon>
        <taxon>Aplosporellaceae</taxon>
        <taxon>Aplosporella</taxon>
    </lineage>
</organism>